<keyword evidence="3" id="KW-1015">Disulfide bond</keyword>
<sequence length="707" mass="77946">MMLNLIINDKNNVYNSYLSDINIKIVPEHVYLDSRDVNISCEFNSNLVKSPQWMTIRRNGLFLLHDVVIATGNSTELGEFFRGSEYRSRMEINGSVADQRVNVMLKTMDCEDEGHYECIVGGMNDQGSLEMFTDSYALVVNSHSARPNIKVNGSSVLNKTSIGVKTDEQVHIECDAYVGKPPIPMYWYRYDANNGSYIIERNMIGKPSQRLLMGDLCNYYTTFPLQFIASLSTPEVRLRCAVGNEQEDVKTNGIQRVCTESMLDEEFGSTDTLLFGRTPAFFNNGMPCDVINGFNCDRFSVDTDERICDTNGILYHNFCAFDQAVCKDSTVVIDSSFSCLLSPATATVKPPTTTSKTTTMSTTKMSTTAQILMPGTTDLPTTTKKTTLPTTQLSTITSNLTSGNLMTTTQIQSKTSTKKIQSTTMTHLSTTMKTNSTTQKPYSTTPKSQPTTPQPNLTTSKPQPTSPQPNSTTPEPRSTTALPSVASGSSTPRPTRSQLEQVFCDNKNIIACHYDPNKVCGTDGVTYDNNCEFAKVQCDNIYLQIKNAGDCMVSVIYVVSATVGFEDLCREIILLDCSQLTVDTDETVCDSNGNSYINFCAFDQARCKDKSIQIDAEFGCLTATNKMSSTTYVAMTTKKAIPTITTQKQTTTNTTPMPTTTPKPTTTTPYPTRDQLGQLFCDNKGIVTCSYDPIQVCASNGVTHKNK</sequence>
<keyword evidence="7" id="KW-1185">Reference proteome</keyword>
<dbReference type="InterPro" id="IPR050653">
    <property type="entry name" value="Prot_Inhib_GrowthFact_Antg"/>
</dbReference>
<gene>
    <name evidence="6" type="ORF">MCOR_47815</name>
</gene>
<feature type="compositionally biased region" description="Polar residues" evidence="4">
    <location>
        <begin position="475"/>
        <end position="496"/>
    </location>
</feature>
<dbReference type="AlphaFoldDB" id="A0A6J8E2Q4"/>
<protein>
    <recommendedName>
        <fullName evidence="5">Kazal-like domain-containing protein</fullName>
    </recommendedName>
</protein>
<evidence type="ECO:0000256" key="2">
    <source>
        <dbReference type="ARBA" id="ARBA00022900"/>
    </source>
</evidence>
<evidence type="ECO:0000313" key="7">
    <source>
        <dbReference type="Proteomes" id="UP000507470"/>
    </source>
</evidence>
<evidence type="ECO:0000259" key="5">
    <source>
        <dbReference type="PROSITE" id="PS51465"/>
    </source>
</evidence>
<dbReference type="Gene3D" id="3.30.60.30">
    <property type="match status" value="1"/>
</dbReference>
<dbReference type="PANTHER" id="PTHR10913">
    <property type="entry name" value="FOLLISTATIN-RELATED"/>
    <property type="match status" value="1"/>
</dbReference>
<name>A0A6J8E2Q4_MYTCO</name>
<proteinExistence type="predicted"/>
<dbReference type="GO" id="GO:0030154">
    <property type="term" value="P:cell differentiation"/>
    <property type="evidence" value="ECO:0007669"/>
    <property type="project" value="TreeGrafter"/>
</dbReference>
<evidence type="ECO:0000256" key="1">
    <source>
        <dbReference type="ARBA" id="ARBA00022690"/>
    </source>
</evidence>
<dbReference type="Pfam" id="PF00050">
    <property type="entry name" value="Kazal_1"/>
    <property type="match status" value="1"/>
</dbReference>
<feature type="region of interest" description="Disordered" evidence="4">
    <location>
        <begin position="646"/>
        <end position="669"/>
    </location>
</feature>
<accession>A0A6J8E2Q4</accession>
<feature type="domain" description="Kazal-like" evidence="5">
    <location>
        <begin position="498"/>
        <end position="553"/>
    </location>
</feature>
<feature type="region of interest" description="Disordered" evidence="4">
    <location>
        <begin position="410"/>
        <end position="496"/>
    </location>
</feature>
<dbReference type="GO" id="GO:0004867">
    <property type="term" value="F:serine-type endopeptidase inhibitor activity"/>
    <property type="evidence" value="ECO:0007669"/>
    <property type="project" value="UniProtKB-KW"/>
</dbReference>
<evidence type="ECO:0000256" key="3">
    <source>
        <dbReference type="ARBA" id="ARBA00023157"/>
    </source>
</evidence>
<dbReference type="Gene3D" id="2.60.40.10">
    <property type="entry name" value="Immunoglobulins"/>
    <property type="match status" value="1"/>
</dbReference>
<dbReference type="InterPro" id="IPR013783">
    <property type="entry name" value="Ig-like_fold"/>
</dbReference>
<evidence type="ECO:0000313" key="6">
    <source>
        <dbReference type="EMBL" id="CAC5415099.1"/>
    </source>
</evidence>
<dbReference type="CDD" id="cd00104">
    <property type="entry name" value="KAZAL_FS"/>
    <property type="match status" value="1"/>
</dbReference>
<dbReference type="EMBL" id="CACVKT020008376">
    <property type="protein sequence ID" value="CAC5415099.1"/>
    <property type="molecule type" value="Genomic_DNA"/>
</dbReference>
<reference evidence="6 7" key="1">
    <citation type="submission" date="2020-06" db="EMBL/GenBank/DDBJ databases">
        <authorList>
            <person name="Li R."/>
            <person name="Bekaert M."/>
        </authorList>
    </citation>
    <scope>NUCLEOTIDE SEQUENCE [LARGE SCALE GENOMIC DNA]</scope>
    <source>
        <strain evidence="7">wild</strain>
    </source>
</reference>
<dbReference type="GO" id="GO:0005576">
    <property type="term" value="C:extracellular region"/>
    <property type="evidence" value="ECO:0007669"/>
    <property type="project" value="TreeGrafter"/>
</dbReference>
<organism evidence="6 7">
    <name type="scientific">Mytilus coruscus</name>
    <name type="common">Sea mussel</name>
    <dbReference type="NCBI Taxonomy" id="42192"/>
    <lineage>
        <taxon>Eukaryota</taxon>
        <taxon>Metazoa</taxon>
        <taxon>Spiralia</taxon>
        <taxon>Lophotrochozoa</taxon>
        <taxon>Mollusca</taxon>
        <taxon>Bivalvia</taxon>
        <taxon>Autobranchia</taxon>
        <taxon>Pteriomorphia</taxon>
        <taxon>Mytilida</taxon>
        <taxon>Mytiloidea</taxon>
        <taxon>Mytilidae</taxon>
        <taxon>Mytilinae</taxon>
        <taxon>Mytilus</taxon>
    </lineage>
</organism>
<dbReference type="PROSITE" id="PS51465">
    <property type="entry name" value="KAZAL_2"/>
    <property type="match status" value="1"/>
</dbReference>
<evidence type="ECO:0000256" key="4">
    <source>
        <dbReference type="SAM" id="MobiDB-lite"/>
    </source>
</evidence>
<dbReference type="SUPFAM" id="SSF48726">
    <property type="entry name" value="Immunoglobulin"/>
    <property type="match status" value="1"/>
</dbReference>
<dbReference type="Proteomes" id="UP000507470">
    <property type="component" value="Unassembled WGS sequence"/>
</dbReference>
<dbReference type="InterPro" id="IPR036058">
    <property type="entry name" value="Kazal_dom_sf"/>
</dbReference>
<dbReference type="SUPFAM" id="SSF100895">
    <property type="entry name" value="Kazal-type serine protease inhibitors"/>
    <property type="match status" value="3"/>
</dbReference>
<dbReference type="OrthoDB" id="126772at2759"/>
<dbReference type="PANTHER" id="PTHR10913:SF45">
    <property type="entry name" value="FOLLISTATIN, ISOFORM A-RELATED"/>
    <property type="match status" value="1"/>
</dbReference>
<dbReference type="Pfam" id="PF07648">
    <property type="entry name" value="Kazal_2"/>
    <property type="match status" value="2"/>
</dbReference>
<feature type="compositionally biased region" description="Low complexity" evidence="4">
    <location>
        <begin position="410"/>
        <end position="474"/>
    </location>
</feature>
<keyword evidence="2" id="KW-0722">Serine protease inhibitor</keyword>
<keyword evidence="1" id="KW-0646">Protease inhibitor</keyword>
<dbReference type="SMART" id="SM00280">
    <property type="entry name" value="KAZAL"/>
    <property type="match status" value="3"/>
</dbReference>
<dbReference type="InterPro" id="IPR036179">
    <property type="entry name" value="Ig-like_dom_sf"/>
</dbReference>
<dbReference type="InterPro" id="IPR002350">
    <property type="entry name" value="Kazal_dom"/>
</dbReference>